<evidence type="ECO:0000256" key="6">
    <source>
        <dbReference type="SAM" id="MobiDB-lite"/>
    </source>
</evidence>
<organism evidence="8 9">
    <name type="scientific">Stephania cephalantha</name>
    <dbReference type="NCBI Taxonomy" id="152367"/>
    <lineage>
        <taxon>Eukaryota</taxon>
        <taxon>Viridiplantae</taxon>
        <taxon>Streptophyta</taxon>
        <taxon>Embryophyta</taxon>
        <taxon>Tracheophyta</taxon>
        <taxon>Spermatophyta</taxon>
        <taxon>Magnoliopsida</taxon>
        <taxon>Ranunculales</taxon>
        <taxon>Menispermaceae</taxon>
        <taxon>Menispermoideae</taxon>
        <taxon>Cissampelideae</taxon>
        <taxon>Stephania</taxon>
    </lineage>
</organism>
<keyword evidence="4" id="KW-0804">Transcription</keyword>
<evidence type="ECO:0000256" key="2">
    <source>
        <dbReference type="ARBA" id="ARBA00010289"/>
    </source>
</evidence>
<dbReference type="GO" id="GO:0016592">
    <property type="term" value="C:mediator complex"/>
    <property type="evidence" value="ECO:0007669"/>
    <property type="project" value="InterPro"/>
</dbReference>
<sequence length="2500" mass="276956">MKTSPHRRLLSSSVSAALPFVGRRSFSTQLFASSPSTRVGFCFGDAWGTRFWLDRWVEDVGPLRPFARIALEEEALDTRVAHFSTANNRWDFEYFGSMAAAAGLVREDKGDFVVGFPIIPVELLAPFFGDMDVMVRRPYGKGKGLRKDHSGDRLSRGGSVRPKSPYAYNWEEKCKGILLAAVVLESVTLHLAGQLLGIQPKLILPFIHRISLQILGLYGSLFRSMHGLHMVVHDEEENWEGVYREEDKRRLSQVSPYKLICDREPLNPRLGPPDYYPQTPNCPEETLTRDYVVQGYKETVDGLEEAREITLTQLVAFTKPIVLKCKEAIRKRLRAINESRAQKRKAGQVYGVPLSGSLLTKPSVFPEQKQVRDDFRKKWIEGLSQQHKSLRLLAEQVPHGYRRRALFEVLIRQNVPLLRATWFIKVTYLNQFRQYTASVSSSAQEKPQLIRSDCWTKDVTEYLHMLLEEFLSKDGSLSAQGKDQAPQMLFTGLTQYKGDSPSALVDAEEPSWHFKWLYTVRILHSHLAEGLIIPSLLIEWVFRQLQEKESLEILLLLLPIIFGVIETLVQSQSYVRTLVEIALRCIQESLPGRSDLVDNSRRSYVVSALVEMIRYLILAVPDTFVALDCFPLPPCVLSDVVQSRNFLLKLSEDAGKVQYGPRDYGVKYADGRPDDHCQLLSLDYLVSSIQKRADNLAKAVSPGPQGHGVAKAVQALDKALITGDVREAYTFLFNDLFDQYVEERWVAEVSACLQASLKWIDTISLSLVCSVFFLCEWATCDFRDFRSSIPPKMKFSGRKDFSEVYLAVQILKLQMEVNCNSVHGKSNSPLRSGISTKGAGLFDSLSGGTTVDHLTPNKNKSKIQRVSIGPREILRSPGPVHDILVCWIDQHEVGKGEGFKRLQLLIVELIHAGIFFPLAYVRQLMVSGIMDRNETPMDLEKWNRHYRILKMLPGSYLFDALKEAQIAAEPVLQEAIRVFSNERRLLLHGLSGVRFENGNSAHTVSLQTKGNPASGRSGASSFSLDQWKNVHSSSGSLSARSAKSKLKVADLKTAISIALNFPDSCSALSDLQADDSVATKRPIGLVLNKTDMMEGTDGCEECNRAKRQKLSEERSLFQQICSSNQSDCEDLWWVRKGPKMQESFKVDPPLKPAKPASRNRQKIVRKTQSLAQLASARIEGSQGASTSHLCDNKISCPHHRSSMEGELPKSIDGIRTTQFGDIVKIGKSLKQLRLLEKRTITCWLITSVMQLVEGSEKTVPNSVQDSGSFTSVEERNSLPWKLGEDELSAILYMMDVASDLVSAIKFSLWLLPRIPNNQNPTSYSGRNILMTLKSNENYACNVGEAFIISSIQRYENIMIAVDLLPEALSVAMHRAAAVLSSSGRASTSAAFTYARNLLKKYANMTSVVKWEKSFKATCDPRLLSELESGRSLDGEFGFAPGVPAGVDDLDGYYRQKIIGRLSRAGPSMKEIVQRHIDDAVNSFFGKERKLMAAGTPKSAGMEKWDDINQRAQQIVLALIDCIRQNSPAGQEGDPSLIASAISAIVGSVCLAVAKMPDFTSNSNYPKFPSPISSLNCARRIVRIHISCLCLLKEALGERHCRVFEIALAEAAAGISGTFAPGKASRSQFSEAHDSNSNLPNEVLNNSTKVILARATKAAAAVSALVIGAVVQGVTSLERMVTVFRLKENLDIRHFIRNPRASSNGISRSIGAIKIDSSIEVYLHWFRLLVGNPRTVSDGLVVELVGEPCMLAFGRMQRMLPFSLVFPPAYTIFSLVIWRPYIVNGSIVNREDIQVYQYLALALDGAIRHQPFRDVCLGDTRVLYDSLASDVGDAEFASYLESHGLDKHLKTPFVPLRARLFLNALLDCKMPESTPAQTDGPRASGHGDSKVMHAENEKKLVDQLVHVLDTMQPAKFHWQWVELRLLLNEQVLIEKIGAPCSMSLTESIQSLFPSADNSTCSENDKNFSEMLLTRLLVRPDAAPLYSEVVHLLGRSQEESLLLLAKWFLGGPDVLYGRKSIRQRLVNIAYSRGLSTKVQFWKPWGWSSAASDSTVSKLEKKVEASSLEEGEVVEEGLDSKRSGKVTSQMSDVEGYMSNQQCVTEKALAELMLPCMDRSSSDSRNNFASELIKQMNNIGQQISLLAGGASKQVGAVAPGVENTANKVNSRKGIRGGSPGLGRRSTTAAAAADSAPPSTVALRASMRLRLQFLLRLLPVIYADREPSDRNLRSMLASVILRLLGSRVLHEDADLSSYAIPSPTTEGDLSKAVHAASLENSGESLFDQFLSVFYGLLSSYKPSWLKPKTGSKSIVKSPRDHSQFDPEILDNFQNELDRMQLPDAIRWRLQAAMPVPPRFNTSTISCQPPVISAAALASLQTNASAPAVHLGNSNPTQKNLSSLVRCNSNTSGKSKTTPLQEQEMEIDPWTVLEDGTASAPSSSNGNMSVGGEATNMKACHWLKGAVRITCLQHAFAIDGEGLSIGVIFREAVVTETDISIMFPDG</sequence>
<comment type="subcellular location">
    <subcellularLocation>
        <location evidence="1">Nucleus</location>
    </subcellularLocation>
</comment>
<accession>A0AAP0PKM7</accession>
<comment type="caution">
    <text evidence="8">The sequence shown here is derived from an EMBL/GenBank/DDBJ whole genome shotgun (WGS) entry which is preliminary data.</text>
</comment>
<proteinExistence type="inferred from homology"/>
<dbReference type="PANTHER" id="PTHR46567:SF1">
    <property type="entry name" value="MEDIATOR OF RNA POLYMERASE II TRANSCRIPTION SUBUNIT 12"/>
    <property type="match status" value="1"/>
</dbReference>
<reference evidence="8 9" key="1">
    <citation type="submission" date="2024-01" db="EMBL/GenBank/DDBJ databases">
        <title>Genome assemblies of Stephania.</title>
        <authorList>
            <person name="Yang L."/>
        </authorList>
    </citation>
    <scope>NUCLEOTIDE SEQUENCE [LARGE SCALE GENOMIC DNA]</scope>
    <source>
        <strain evidence="8">JXDWG</strain>
        <tissue evidence="8">Leaf</tissue>
    </source>
</reference>
<name>A0AAP0PKM7_9MAGN</name>
<dbReference type="PANTHER" id="PTHR46567">
    <property type="entry name" value="MEDIATOR OF RNA POLYMERASE II TRANSCRIPTION SUBUNIT 12"/>
    <property type="match status" value="1"/>
</dbReference>
<evidence type="ECO:0000256" key="4">
    <source>
        <dbReference type="ARBA" id="ARBA00023163"/>
    </source>
</evidence>
<keyword evidence="3" id="KW-0805">Transcription regulation</keyword>
<protein>
    <recommendedName>
        <fullName evidence="7">Mediator complex subunit Med12 domain-containing protein</fullName>
    </recommendedName>
</protein>
<feature type="region of interest" description="Disordered" evidence="6">
    <location>
        <begin position="2163"/>
        <end position="2190"/>
    </location>
</feature>
<gene>
    <name evidence="8" type="ORF">Scep_006244</name>
</gene>
<evidence type="ECO:0000313" key="9">
    <source>
        <dbReference type="Proteomes" id="UP001419268"/>
    </source>
</evidence>
<dbReference type="GO" id="GO:0003712">
    <property type="term" value="F:transcription coregulator activity"/>
    <property type="evidence" value="ECO:0007669"/>
    <property type="project" value="InterPro"/>
</dbReference>
<dbReference type="Proteomes" id="UP001419268">
    <property type="component" value="Unassembled WGS sequence"/>
</dbReference>
<evidence type="ECO:0000256" key="3">
    <source>
        <dbReference type="ARBA" id="ARBA00023015"/>
    </source>
</evidence>
<dbReference type="InterPro" id="IPR019035">
    <property type="entry name" value="Mediator_Med12"/>
</dbReference>
<evidence type="ECO:0000256" key="1">
    <source>
        <dbReference type="ARBA" id="ARBA00004123"/>
    </source>
</evidence>
<evidence type="ECO:0000256" key="5">
    <source>
        <dbReference type="ARBA" id="ARBA00023242"/>
    </source>
</evidence>
<dbReference type="SMART" id="SM01281">
    <property type="entry name" value="Med12"/>
    <property type="match status" value="1"/>
</dbReference>
<dbReference type="Pfam" id="PF09497">
    <property type="entry name" value="Med12"/>
    <property type="match status" value="1"/>
</dbReference>
<feature type="compositionally biased region" description="Low complexity" evidence="6">
    <location>
        <begin position="2181"/>
        <end position="2190"/>
    </location>
</feature>
<dbReference type="EMBL" id="JBBNAG010000003">
    <property type="protein sequence ID" value="KAK9147487.1"/>
    <property type="molecule type" value="Genomic_DNA"/>
</dbReference>
<comment type="similarity">
    <text evidence="2">Belongs to the Mediator complex subunit 12 family.</text>
</comment>
<dbReference type="GO" id="GO:0006357">
    <property type="term" value="P:regulation of transcription by RNA polymerase II"/>
    <property type="evidence" value="ECO:0007669"/>
    <property type="project" value="InterPro"/>
</dbReference>
<evidence type="ECO:0000313" key="8">
    <source>
        <dbReference type="EMBL" id="KAK9147487.1"/>
    </source>
</evidence>
<keyword evidence="5" id="KW-0539">Nucleus</keyword>
<evidence type="ECO:0000259" key="7">
    <source>
        <dbReference type="SMART" id="SM01281"/>
    </source>
</evidence>
<feature type="region of interest" description="Disordered" evidence="6">
    <location>
        <begin position="1143"/>
        <end position="1162"/>
    </location>
</feature>
<feature type="domain" description="Mediator complex subunit Med12" evidence="7">
    <location>
        <begin position="364"/>
        <end position="425"/>
    </location>
</feature>
<keyword evidence="9" id="KW-1185">Reference proteome</keyword>